<dbReference type="Proteomes" id="UP001440612">
    <property type="component" value="Chromosome"/>
</dbReference>
<sequence length="221" mass="24570">MVRVFGQSWIVISLWGLLLGTSLTALVFGLWELSFVAFATFTLAITPAILASRLHVTLPVPFLVATTVFIFASVFMGEAFDFYERVWWWDIALHGASSISFGLIGFLFIFMLFDGDRYAAPPFALAFIAFCVGMTVGPVWEVFEFLMDSWFGLNMQKSGLVDTMHDIMINGVGATLGSFAGYLYLTGQNGGIFNRLISQFVTLNKTLYRKSAAKLRNDNSD</sequence>
<dbReference type="InterPro" id="IPR014509">
    <property type="entry name" value="YjdF-like"/>
</dbReference>
<gene>
    <name evidence="2" type="ORF">AABB29_05055</name>
</gene>
<dbReference type="EMBL" id="CP150951">
    <property type="protein sequence ID" value="WZC50017.1"/>
    <property type="molecule type" value="Genomic_DNA"/>
</dbReference>
<keyword evidence="1" id="KW-1133">Transmembrane helix</keyword>
<evidence type="ECO:0000256" key="1">
    <source>
        <dbReference type="SAM" id="Phobius"/>
    </source>
</evidence>
<keyword evidence="3" id="KW-1185">Reference proteome</keyword>
<dbReference type="RefSeq" id="WP_341368127.1">
    <property type="nucleotide sequence ID" value="NZ_CP150951.2"/>
</dbReference>
<feature type="transmembrane region" description="Helical" evidence="1">
    <location>
        <begin position="9"/>
        <end position="28"/>
    </location>
</feature>
<keyword evidence="1" id="KW-0472">Membrane</keyword>
<protein>
    <recommendedName>
        <fullName evidence="4">DUF2238 domain-containing protein</fullName>
    </recommendedName>
</protein>
<feature type="transmembrane region" description="Helical" evidence="1">
    <location>
        <begin position="167"/>
        <end position="185"/>
    </location>
</feature>
<name>A0ABZ2V716_9RHOB</name>
<evidence type="ECO:0008006" key="4">
    <source>
        <dbReference type="Google" id="ProtNLM"/>
    </source>
</evidence>
<reference evidence="3" key="1">
    <citation type="submission" date="2024-04" db="EMBL/GenBank/DDBJ databases">
        <title>Phylogenomic analyses of a clade within the roseobacter group suggest taxonomic reassignments of species of the genera Aestuariivita, Citreicella, Loktanella, Nautella, Pelagibaca, Ruegeria, Thalassobius, Thiobacimonas and Tropicibacter, and the proposal o.</title>
        <authorList>
            <person name="Jeon C.O."/>
        </authorList>
    </citation>
    <scope>NUCLEOTIDE SEQUENCE [LARGE SCALE GENOMIC DNA]</scope>
    <source>
        <strain evidence="3">BS5-3</strain>
    </source>
</reference>
<feature type="transmembrane region" description="Helical" evidence="1">
    <location>
        <begin position="34"/>
        <end position="51"/>
    </location>
</feature>
<accession>A0ABZ2V716</accession>
<organism evidence="2 3">
    <name type="scientific">Yoonia phaeophyticola</name>
    <dbReference type="NCBI Taxonomy" id="3137369"/>
    <lineage>
        <taxon>Bacteria</taxon>
        <taxon>Pseudomonadati</taxon>
        <taxon>Pseudomonadota</taxon>
        <taxon>Alphaproteobacteria</taxon>
        <taxon>Rhodobacterales</taxon>
        <taxon>Paracoccaceae</taxon>
        <taxon>Yoonia</taxon>
    </lineage>
</organism>
<dbReference type="Pfam" id="PF09997">
    <property type="entry name" value="DUF2238"/>
    <property type="match status" value="1"/>
</dbReference>
<feature type="transmembrane region" description="Helical" evidence="1">
    <location>
        <begin position="125"/>
        <end position="147"/>
    </location>
</feature>
<feature type="transmembrane region" description="Helical" evidence="1">
    <location>
        <begin position="58"/>
        <end position="80"/>
    </location>
</feature>
<proteinExistence type="predicted"/>
<keyword evidence="1" id="KW-0812">Transmembrane</keyword>
<evidence type="ECO:0000313" key="3">
    <source>
        <dbReference type="Proteomes" id="UP001440612"/>
    </source>
</evidence>
<evidence type="ECO:0000313" key="2">
    <source>
        <dbReference type="EMBL" id="WZC50017.1"/>
    </source>
</evidence>
<feature type="transmembrane region" description="Helical" evidence="1">
    <location>
        <begin position="86"/>
        <end position="113"/>
    </location>
</feature>